<dbReference type="EMBL" id="MK578530">
    <property type="protein sequence ID" value="QBQ74090.1"/>
    <property type="molecule type" value="Genomic_DNA"/>
</dbReference>
<gene>
    <name evidence="1" type="ORF">SB3_047</name>
</gene>
<evidence type="ECO:0000313" key="2">
    <source>
        <dbReference type="Proteomes" id="UP000305758"/>
    </source>
</evidence>
<protein>
    <submittedName>
        <fullName evidence="1">Uncharacterized protein</fullName>
    </submittedName>
</protein>
<evidence type="ECO:0000313" key="1">
    <source>
        <dbReference type="EMBL" id="QBQ74090.1"/>
    </source>
</evidence>
<name>A0A482MM40_9CAUD</name>
<accession>A0A482MM40</accession>
<proteinExistence type="predicted"/>
<sequence>MFKKGQLVICNISMEYYVVLHQHGSLLYVGNLSNGHIVWMSQRFVRLIGNNYTAKDSEESVSSGRES</sequence>
<keyword evidence="2" id="KW-1185">Reference proteome</keyword>
<organism evidence="1 2">
    <name type="scientific">Salmonella phage vB_SenS_SB3</name>
    <dbReference type="NCBI Taxonomy" id="2562176"/>
    <lineage>
        <taxon>Viruses</taxon>
        <taxon>Duplodnaviria</taxon>
        <taxon>Heunggongvirae</taxon>
        <taxon>Uroviricota</taxon>
        <taxon>Caudoviricetes</taxon>
        <taxon>Sarkviridae</taxon>
        <taxon>Guernseyvirinae</taxon>
        <taxon>Jerseyvirus</taxon>
        <taxon>Jerseyvirus SB3</taxon>
        <taxon>Jerseyvirus AG11</taxon>
    </lineage>
</organism>
<reference evidence="1 2" key="1">
    <citation type="submission" date="2019-02" db="EMBL/GenBank/DDBJ databases">
        <title>Whole genome sequence analysis of broad host range Salmonella enterica bacteriophages.</title>
        <authorList>
            <person name="Bhandare S.G."/>
            <person name="Colavecchio A."/>
            <person name="Emond-Rheault J.-G."/>
            <person name="Hamel J."/>
            <person name="Kukavica-Ibrulj I."/>
            <person name="Boyle B."/>
            <person name="Levesque R.C."/>
            <person name="Goodridge L."/>
        </authorList>
    </citation>
    <scope>NUCLEOTIDE SEQUENCE [LARGE SCALE GENOMIC DNA]</scope>
</reference>
<dbReference type="Proteomes" id="UP000305758">
    <property type="component" value="Genome"/>
</dbReference>